<keyword evidence="10" id="KW-0282">Flagellum</keyword>
<dbReference type="PANTHER" id="PTHR30329:SF21">
    <property type="entry name" value="LIPOPROTEIN YIAD-RELATED"/>
    <property type="match status" value="1"/>
</dbReference>
<dbReference type="InterPro" id="IPR036737">
    <property type="entry name" value="OmpA-like_sf"/>
</dbReference>
<keyword evidence="5 8" id="KW-1133">Transmembrane helix</keyword>
<dbReference type="InterPro" id="IPR050330">
    <property type="entry name" value="Bact_OuterMem_StrucFunc"/>
</dbReference>
<evidence type="ECO:0000259" key="9">
    <source>
        <dbReference type="PROSITE" id="PS51123"/>
    </source>
</evidence>
<keyword evidence="3" id="KW-1003">Cell membrane</keyword>
<comment type="caution">
    <text evidence="10">The sequence shown here is derived from an EMBL/GenBank/DDBJ whole genome shotgun (WGS) entry which is preliminary data.</text>
</comment>
<dbReference type="EMBL" id="JBCITM010000010">
    <property type="protein sequence ID" value="MEN1760975.1"/>
    <property type="molecule type" value="Genomic_DNA"/>
</dbReference>
<evidence type="ECO:0000256" key="2">
    <source>
        <dbReference type="ARBA" id="ARBA00008914"/>
    </source>
</evidence>
<keyword evidence="11" id="KW-1185">Reference proteome</keyword>
<feature type="domain" description="OmpA-like" evidence="9">
    <location>
        <begin position="127"/>
        <end position="247"/>
    </location>
</feature>
<dbReference type="Pfam" id="PF00691">
    <property type="entry name" value="OmpA"/>
    <property type="match status" value="1"/>
</dbReference>
<dbReference type="Gene3D" id="3.30.1330.60">
    <property type="entry name" value="OmpA-like domain"/>
    <property type="match status" value="1"/>
</dbReference>
<dbReference type="PROSITE" id="PS51123">
    <property type="entry name" value="OMPA_2"/>
    <property type="match status" value="1"/>
</dbReference>
<dbReference type="Pfam" id="PF13677">
    <property type="entry name" value="MotB_plug"/>
    <property type="match status" value="1"/>
</dbReference>
<evidence type="ECO:0000256" key="1">
    <source>
        <dbReference type="ARBA" id="ARBA00004162"/>
    </source>
</evidence>
<protein>
    <submittedName>
        <fullName evidence="10">Flagellar motor protein MotB</fullName>
    </submittedName>
</protein>
<evidence type="ECO:0000313" key="11">
    <source>
        <dbReference type="Proteomes" id="UP001407405"/>
    </source>
</evidence>
<evidence type="ECO:0000256" key="6">
    <source>
        <dbReference type="ARBA" id="ARBA00023136"/>
    </source>
</evidence>
<keyword evidence="10" id="KW-0969">Cilium</keyword>
<reference evidence="10 11" key="1">
    <citation type="submission" date="2024-04" db="EMBL/GenBank/DDBJ databases">
        <title>Genome sequencing and metabolic network reconstruction of aminoacids and betaine degradation by Anoxynatronum sibiricum.</title>
        <authorList>
            <person name="Detkova E.N."/>
            <person name="Boltjanskaja Y.V."/>
            <person name="Mardanov A.V."/>
            <person name="Kevbrin V."/>
        </authorList>
    </citation>
    <scope>NUCLEOTIDE SEQUENCE [LARGE SCALE GENOMIC DNA]</scope>
    <source>
        <strain evidence="10 11">Z-7981</strain>
    </source>
</reference>
<dbReference type="InterPro" id="IPR006665">
    <property type="entry name" value="OmpA-like"/>
</dbReference>
<evidence type="ECO:0000256" key="4">
    <source>
        <dbReference type="ARBA" id="ARBA00022692"/>
    </source>
</evidence>
<dbReference type="RefSeq" id="WP_343186291.1">
    <property type="nucleotide sequence ID" value="NZ_JBCITM010000010.1"/>
</dbReference>
<dbReference type="PANTHER" id="PTHR30329">
    <property type="entry name" value="STATOR ELEMENT OF FLAGELLAR MOTOR COMPLEX"/>
    <property type="match status" value="1"/>
</dbReference>
<evidence type="ECO:0000256" key="5">
    <source>
        <dbReference type="ARBA" id="ARBA00022989"/>
    </source>
</evidence>
<dbReference type="Proteomes" id="UP001407405">
    <property type="component" value="Unassembled WGS sequence"/>
</dbReference>
<gene>
    <name evidence="10" type="ORF">AAIG11_10840</name>
</gene>
<dbReference type="CDD" id="cd07185">
    <property type="entry name" value="OmpA_C-like"/>
    <property type="match status" value="1"/>
</dbReference>
<comment type="subcellular location">
    <subcellularLocation>
        <location evidence="1">Cell membrane</location>
        <topology evidence="1">Single-pass membrane protein</topology>
    </subcellularLocation>
</comment>
<keyword evidence="10" id="KW-0966">Cell projection</keyword>
<name>A0ABU9VVU0_9CLOT</name>
<feature type="transmembrane region" description="Helical" evidence="8">
    <location>
        <begin position="24"/>
        <end position="46"/>
    </location>
</feature>
<keyword evidence="4 8" id="KW-0812">Transmembrane</keyword>
<dbReference type="InterPro" id="IPR025713">
    <property type="entry name" value="MotB-like_N_dom"/>
</dbReference>
<comment type="similarity">
    <text evidence="2">Belongs to the MotB family.</text>
</comment>
<organism evidence="10 11">
    <name type="scientific">Anoxynatronum sibiricum</name>
    <dbReference type="NCBI Taxonomy" id="210623"/>
    <lineage>
        <taxon>Bacteria</taxon>
        <taxon>Bacillati</taxon>
        <taxon>Bacillota</taxon>
        <taxon>Clostridia</taxon>
        <taxon>Eubacteriales</taxon>
        <taxon>Clostridiaceae</taxon>
        <taxon>Anoxynatronum</taxon>
    </lineage>
</organism>
<evidence type="ECO:0000313" key="10">
    <source>
        <dbReference type="EMBL" id="MEN1760975.1"/>
    </source>
</evidence>
<evidence type="ECO:0000256" key="3">
    <source>
        <dbReference type="ARBA" id="ARBA00022475"/>
    </source>
</evidence>
<accession>A0ABU9VVU0</accession>
<sequence>MDLRFDQQPAIGQDHEIELSNNWLITYSDMITIMLCFFMVFFILSASESDTLHELRLRLTAQVDDLDREVGRLTMENSRLLQEKQLLSQHLFGINHLQQDMSHSREDFINFLRDNDLMEQVQILDNERGLMIRFKDSVLFASGSAEVSAQGLELLEHIGLKLTEIPNPVVVEGYTDNVPISTAAYPSNWELSSARAITVARYLIYDLGVAEERLSVTGFGEQNPIDTNDTSTGRANNRRIEITVLTP</sequence>
<evidence type="ECO:0000256" key="8">
    <source>
        <dbReference type="SAM" id="Phobius"/>
    </source>
</evidence>
<evidence type="ECO:0000256" key="7">
    <source>
        <dbReference type="PROSITE-ProRule" id="PRU00473"/>
    </source>
</evidence>
<keyword evidence="6 7" id="KW-0472">Membrane</keyword>
<proteinExistence type="inferred from homology"/>
<dbReference type="SUPFAM" id="SSF103088">
    <property type="entry name" value="OmpA-like"/>
    <property type="match status" value="1"/>
</dbReference>